<accession>A0A0V8QAE5</accession>
<dbReference type="InterPro" id="IPR001296">
    <property type="entry name" value="Glyco_trans_1"/>
</dbReference>
<dbReference type="GO" id="GO:0016757">
    <property type="term" value="F:glycosyltransferase activity"/>
    <property type="evidence" value="ECO:0007669"/>
    <property type="project" value="InterPro"/>
</dbReference>
<evidence type="ECO:0000313" key="2">
    <source>
        <dbReference type="EMBL" id="KSV57498.1"/>
    </source>
</evidence>
<sequence length="397" mass="47373">MLKTLVLLPGSIDNIFLKNEMEYLKRNFNIIYIFVYENPKKDWYVKEKKIKTLYVKNFTVKSIIKSFFNFLLIKELRQEVIKQKNLKKILYAFFYENFYCNVCQIIKKVQLEGEVYLYSFWLSRGAYAVARYKRENANKVKKAVSRAHGYDLYEERNKLKYLPFRNFIRENLDEIYFISKHGKNYFLNRYGKADCQYEISRLGTNNEKRIEKIIRNKKEICIASCSSIISVKRLDLLIRILKELKVPYRWIHIGNGKLREEIETYAGKVLPKNSYLFLGKIENDKVLEIYKEYDVDFFINTSDSEGIPVSIMEAMSAGIPVICRNVGGNGEIVNGENGLLLEEKEEDIVINRMEEFLKIRLEKREEYRKKSIACIQSWNERYNAEKNYEEFCKKMRE</sequence>
<keyword evidence="3" id="KW-1185">Reference proteome</keyword>
<evidence type="ECO:0000313" key="3">
    <source>
        <dbReference type="Proteomes" id="UP000054874"/>
    </source>
</evidence>
<dbReference type="PANTHER" id="PTHR12526">
    <property type="entry name" value="GLYCOSYLTRANSFERASE"/>
    <property type="match status" value="1"/>
</dbReference>
<dbReference type="PANTHER" id="PTHR12526:SF630">
    <property type="entry name" value="GLYCOSYLTRANSFERASE"/>
    <property type="match status" value="1"/>
</dbReference>
<proteinExistence type="predicted"/>
<dbReference type="RefSeq" id="WP_058354309.1">
    <property type="nucleotide sequence ID" value="NZ_CABMMD010000219.1"/>
</dbReference>
<dbReference type="AlphaFoldDB" id="A0A0V8QAE5"/>
<reference evidence="2 3" key="1">
    <citation type="submission" date="2015-11" db="EMBL/GenBank/DDBJ databases">
        <title>Butyribacter intestini gen. nov., sp. nov., a butyric acid-producing bacterium of the family Lachnospiraceae isolated from the human faeces.</title>
        <authorList>
            <person name="Zou Y."/>
            <person name="Xue W."/>
            <person name="Luo G."/>
            <person name="Lv M."/>
        </authorList>
    </citation>
    <scope>NUCLEOTIDE SEQUENCE [LARGE SCALE GENOMIC DNA]</scope>
    <source>
        <strain evidence="2 3">ACET-33324</strain>
    </source>
</reference>
<dbReference type="STRING" id="290052.ASU35_04795"/>
<dbReference type="SUPFAM" id="SSF53756">
    <property type="entry name" value="UDP-Glycosyltransferase/glycogen phosphorylase"/>
    <property type="match status" value="1"/>
</dbReference>
<feature type="domain" description="Glycosyl transferase family 1" evidence="1">
    <location>
        <begin position="207"/>
        <end position="370"/>
    </location>
</feature>
<dbReference type="Gene3D" id="3.40.50.2000">
    <property type="entry name" value="Glycogen Phosphorylase B"/>
    <property type="match status" value="2"/>
</dbReference>
<evidence type="ECO:0000259" key="1">
    <source>
        <dbReference type="Pfam" id="PF00534"/>
    </source>
</evidence>
<dbReference type="OrthoDB" id="9772485at2"/>
<organism evidence="2 3">
    <name type="scientific">Acetivibrio ethanolgignens</name>
    <dbReference type="NCBI Taxonomy" id="290052"/>
    <lineage>
        <taxon>Bacteria</taxon>
        <taxon>Bacillati</taxon>
        <taxon>Bacillota</taxon>
        <taxon>Clostridia</taxon>
        <taxon>Eubacteriales</taxon>
        <taxon>Oscillospiraceae</taxon>
        <taxon>Acetivibrio</taxon>
    </lineage>
</organism>
<protein>
    <recommendedName>
        <fullName evidence="1">Glycosyl transferase family 1 domain-containing protein</fullName>
    </recommendedName>
</protein>
<dbReference type="EMBL" id="LNAM01000219">
    <property type="protein sequence ID" value="KSV57498.1"/>
    <property type="molecule type" value="Genomic_DNA"/>
</dbReference>
<dbReference type="Proteomes" id="UP000054874">
    <property type="component" value="Unassembled WGS sequence"/>
</dbReference>
<name>A0A0V8QAE5_9FIRM</name>
<comment type="caution">
    <text evidence="2">The sequence shown here is derived from an EMBL/GenBank/DDBJ whole genome shotgun (WGS) entry which is preliminary data.</text>
</comment>
<gene>
    <name evidence="2" type="ORF">ASU35_04795</name>
</gene>
<dbReference type="Pfam" id="PF00534">
    <property type="entry name" value="Glycos_transf_1"/>
    <property type="match status" value="1"/>
</dbReference>